<dbReference type="Gene3D" id="2.120.10.80">
    <property type="entry name" value="Kelch-type beta propeller"/>
    <property type="match status" value="2"/>
</dbReference>
<sequence length="674" mass="71679">MPCVLPYPDRFTAAAEFMDSLQPHDQAKTDETRLIIYALYQQAMQGPCKAPRPWFGDPVENAKLTTWKNLGNLDKFEAMRLYVKTVEEEHPSWWDLYDKVLQEETRTPDIAISPLPSPRGAPPGSPGGVSDGPVGPLPSAVASMHIFNQWVPVTLSGKRPRPRYQHATVIVGNSLLVVGGNSWGRYFSDTQVLDLDTFTWSRAETSGASTSSSALPPCAGHKLVTWASKVLLVGGHAKRSDLPSAKLEVRVLNADNFTWTVMETNGEAPSARGGHSAAVFGDTLVVFGGESATRRVLDEVYVLNLTTGTWTCPKTYGSPPAARADHIACAYHRRYLYVFGGGSSTRCFNDLYSLDTFTMTWQRHQLQSCTPAARAGHAGVLVGSRWYMAGGGNSTCGVPDTNVLDLATHTWTSISVGSGAEAGLCCEGLTLGAVERGEHGAALVTFGGYNGKSYGSDVHLLRLHPVHHFASSPRPSPTAGAVIANGAHPPAGMLPAPAATVAPATGAGTQDAGAAAAEGAVAKANAEVEELKGRTAELEAELDAARAQAAVESAQREAQTAAIAEAQAQAEAAEAALATQTAAAEVATARVDAADTKVLQLEAEMLELRKKLEGMEAAETKAMKVVVEMLELKKKLEGMEAMERELTKLRKQLATAQKEIEKKQGGIWGLVTGN</sequence>
<gene>
    <name evidence="8" type="ORF">POBO1169_LOCUS6329</name>
</gene>
<evidence type="ECO:0000259" key="7">
    <source>
        <dbReference type="PROSITE" id="PS51228"/>
    </source>
</evidence>
<dbReference type="InterPro" id="IPR014352">
    <property type="entry name" value="FERM/acyl-CoA-bd_prot_sf"/>
</dbReference>
<dbReference type="Pfam" id="PF01344">
    <property type="entry name" value="Kelch_1"/>
    <property type="match status" value="1"/>
</dbReference>
<reference evidence="8" key="1">
    <citation type="submission" date="2021-01" db="EMBL/GenBank/DDBJ databases">
        <authorList>
            <person name="Corre E."/>
            <person name="Pelletier E."/>
            <person name="Niang G."/>
            <person name="Scheremetjew M."/>
            <person name="Finn R."/>
            <person name="Kale V."/>
            <person name="Holt S."/>
            <person name="Cochrane G."/>
            <person name="Meng A."/>
            <person name="Brown T."/>
            <person name="Cohen L."/>
        </authorList>
    </citation>
    <scope>NUCLEOTIDE SEQUENCE</scope>
    <source>
        <strain evidence="8">CCMP722</strain>
    </source>
</reference>
<dbReference type="SUPFAM" id="SSF47027">
    <property type="entry name" value="Acyl-CoA binding protein"/>
    <property type="match status" value="1"/>
</dbReference>
<accession>A0A7S0N5L7</accession>
<dbReference type="Pfam" id="PF00887">
    <property type="entry name" value="ACBP"/>
    <property type="match status" value="1"/>
</dbReference>
<evidence type="ECO:0000256" key="1">
    <source>
        <dbReference type="ARBA" id="ARBA00005567"/>
    </source>
</evidence>
<dbReference type="PROSITE" id="PS51228">
    <property type="entry name" value="ACB_2"/>
    <property type="match status" value="1"/>
</dbReference>
<protein>
    <recommendedName>
        <fullName evidence="7">ACB domain-containing protein</fullName>
    </recommendedName>
</protein>
<evidence type="ECO:0000256" key="5">
    <source>
        <dbReference type="SAM" id="Coils"/>
    </source>
</evidence>
<feature type="region of interest" description="Disordered" evidence="6">
    <location>
        <begin position="109"/>
        <end position="135"/>
    </location>
</feature>
<dbReference type="Gene3D" id="1.20.80.10">
    <property type="match status" value="1"/>
</dbReference>
<proteinExistence type="inferred from homology"/>
<dbReference type="InterPro" id="IPR000582">
    <property type="entry name" value="Acyl-CoA-binding_protein"/>
</dbReference>
<evidence type="ECO:0000313" key="8">
    <source>
        <dbReference type="EMBL" id="CAD8660340.1"/>
    </source>
</evidence>
<dbReference type="PANTHER" id="PTHR46093:SF3">
    <property type="entry name" value="ACYL-COA-BINDING DOMAIN-CONTAINING PROTEIN 4"/>
    <property type="match status" value="1"/>
</dbReference>
<keyword evidence="4" id="KW-0446">Lipid-binding</keyword>
<dbReference type="Pfam" id="PF24681">
    <property type="entry name" value="Kelch_KLHDC2_KLHL20_DRC7"/>
    <property type="match status" value="1"/>
</dbReference>
<keyword evidence="2" id="KW-0880">Kelch repeat</keyword>
<evidence type="ECO:0000256" key="2">
    <source>
        <dbReference type="ARBA" id="ARBA00022441"/>
    </source>
</evidence>
<evidence type="ECO:0000256" key="3">
    <source>
        <dbReference type="ARBA" id="ARBA00022737"/>
    </source>
</evidence>
<organism evidence="8">
    <name type="scientific">Pyramimonas obovata</name>
    <dbReference type="NCBI Taxonomy" id="1411642"/>
    <lineage>
        <taxon>Eukaryota</taxon>
        <taxon>Viridiplantae</taxon>
        <taxon>Chlorophyta</taxon>
        <taxon>Pyramimonadophyceae</taxon>
        <taxon>Pyramimonadales</taxon>
        <taxon>Pyramimonadaceae</taxon>
        <taxon>Pyramimonas</taxon>
        <taxon>Pyramimonas incertae sedis</taxon>
    </lineage>
</organism>
<dbReference type="GO" id="GO:0000062">
    <property type="term" value="F:fatty-acyl-CoA binding"/>
    <property type="evidence" value="ECO:0007669"/>
    <property type="project" value="InterPro"/>
</dbReference>
<feature type="coiled-coil region" evidence="5">
    <location>
        <begin position="514"/>
        <end position="666"/>
    </location>
</feature>
<evidence type="ECO:0000256" key="6">
    <source>
        <dbReference type="SAM" id="MobiDB-lite"/>
    </source>
</evidence>
<dbReference type="EMBL" id="HBFA01012151">
    <property type="protein sequence ID" value="CAD8660340.1"/>
    <property type="molecule type" value="Transcribed_RNA"/>
</dbReference>
<keyword evidence="5" id="KW-0175">Coiled coil</keyword>
<dbReference type="InterPro" id="IPR015915">
    <property type="entry name" value="Kelch-typ_b-propeller"/>
</dbReference>
<comment type="similarity">
    <text evidence="1">Belongs to the ACBP family.</text>
</comment>
<dbReference type="InterPro" id="IPR006652">
    <property type="entry name" value="Kelch_1"/>
</dbReference>
<feature type="domain" description="ACB" evidence="7">
    <location>
        <begin position="7"/>
        <end position="95"/>
    </location>
</feature>
<name>A0A7S0N5L7_9CHLO</name>
<evidence type="ECO:0000256" key="4">
    <source>
        <dbReference type="ARBA" id="ARBA00023121"/>
    </source>
</evidence>
<dbReference type="AlphaFoldDB" id="A0A7S0N5L7"/>
<dbReference type="SUPFAM" id="SSF117281">
    <property type="entry name" value="Kelch motif"/>
    <property type="match status" value="1"/>
</dbReference>
<dbReference type="InterPro" id="IPR035984">
    <property type="entry name" value="Acyl-CoA-binding_sf"/>
</dbReference>
<feature type="compositionally biased region" description="Pro residues" evidence="6">
    <location>
        <begin position="115"/>
        <end position="125"/>
    </location>
</feature>
<dbReference type="PANTHER" id="PTHR46093">
    <property type="entry name" value="ACYL-COA-BINDING DOMAIN-CONTAINING PROTEIN 5"/>
    <property type="match status" value="1"/>
</dbReference>
<keyword evidence="3" id="KW-0677">Repeat</keyword>